<organism evidence="1 2">
    <name type="scientific">Vibrio breoganii</name>
    <dbReference type="NCBI Taxonomy" id="553239"/>
    <lineage>
        <taxon>Bacteria</taxon>
        <taxon>Pseudomonadati</taxon>
        <taxon>Pseudomonadota</taxon>
        <taxon>Gammaproteobacteria</taxon>
        <taxon>Vibrionales</taxon>
        <taxon>Vibrionaceae</taxon>
        <taxon>Vibrio</taxon>
    </lineage>
</organism>
<dbReference type="GO" id="GO:0009297">
    <property type="term" value="P:pilus assembly"/>
    <property type="evidence" value="ECO:0007669"/>
    <property type="project" value="InterPro"/>
</dbReference>
<dbReference type="RefSeq" id="WP_017031703.1">
    <property type="nucleotide sequence ID" value="NZ_JABBXC010000030.1"/>
</dbReference>
<evidence type="ECO:0000313" key="2">
    <source>
        <dbReference type="Proteomes" id="UP000235611"/>
    </source>
</evidence>
<dbReference type="PANTHER" id="PTHR30451:SF5">
    <property type="entry name" value="SLR0019 PROTEIN"/>
    <property type="match status" value="1"/>
</dbReference>
<sequence>MSLPVRENDVLKSELRILTDGRIIKGVFTSSLLENFGSRFTSDFKNWLKARDPILFPETLADNGLAITLNTRDLEINLSADVSILSEQSITLDSYSSDGPYSESAFWSVQNNVNLTADYFSLDENVSSGLELNSGFNVGGYKGVNGIFRGYINNDGSETDFSRGSTFLFMDFPDKPYRASMGDVDTFSNGHLALVPVGGVRLSRDYQLLQPDRQIQNTGSQYLELTESATIDIYVNGYRATTIRLGPGRYDVDNLPLSDGQNEIRLEIQYASGETEVISYSQFYNADLLMEGLSDFGVSVGYVSSIDTQGIDYSNDLISVGFYEYGVTDTLTLGINGLYNTNGYQVGGSFVTGTLIGNVGLRLSQSGFEDALNSENEPVDWGYAASLDFSTAIWGANELGGSNFRLSLEQMNDFTTTPWAPTNLFTQYGGRLDYTYSISSALDLTYYTSHFLVTDSKSAERYEASHNIRADWRSSSWRVSVGAEYTDDYNTNKEWQGYLDINYYFNFSSSTDRLTLTYNSKLEKVRAEYYKNSENKVGSLGYKVGTSQIDDLTQADASADYNSNRWRADVFASASETQSEDIAWRTKGTLATTLVVADGHFGWGRAPIGPMVLVDVHPTLAESDIFINEDYYGQAESISSYRGNSVIDLTRSHSDNQLIYSSPNAPMGYDLGRGVELYKPGSLTTHILTVGSDASRTVIGTLLLPNGEPVSYLRGYVTGANGISHSIFTNKAGRFVIEGIKIGVYKVSIDGHYGEFKLNDESDTLTYLSPINLQ</sequence>
<dbReference type="GO" id="GO:0015473">
    <property type="term" value="F:fimbrial usher porin activity"/>
    <property type="evidence" value="ECO:0007669"/>
    <property type="project" value="InterPro"/>
</dbReference>
<dbReference type="Gene3D" id="2.60.40.3110">
    <property type="match status" value="1"/>
</dbReference>
<dbReference type="PANTHER" id="PTHR30451">
    <property type="entry name" value="OUTER MEMBRANE USHER PROTEIN"/>
    <property type="match status" value="1"/>
</dbReference>
<dbReference type="GO" id="GO:0009279">
    <property type="term" value="C:cell outer membrane"/>
    <property type="evidence" value="ECO:0007669"/>
    <property type="project" value="TreeGrafter"/>
</dbReference>
<gene>
    <name evidence="1" type="ORF">BCS93_16915</name>
</gene>
<proteinExistence type="predicted"/>
<comment type="caution">
    <text evidence="1">The sequence shown here is derived from an EMBL/GenBank/DDBJ whole genome shotgun (WGS) entry which is preliminary data.</text>
</comment>
<protein>
    <recommendedName>
        <fullName evidence="3">Fimbrial biogenesis outer membrane usher protein</fullName>
    </recommendedName>
</protein>
<evidence type="ECO:0000313" key="1">
    <source>
        <dbReference type="EMBL" id="PMP06916.1"/>
    </source>
</evidence>
<name>A0AAP8SVT1_9VIBR</name>
<evidence type="ECO:0008006" key="3">
    <source>
        <dbReference type="Google" id="ProtNLM"/>
    </source>
</evidence>
<dbReference type="AlphaFoldDB" id="A0AAP8SVT1"/>
<dbReference type="EMBL" id="MDBO01000115">
    <property type="protein sequence ID" value="PMP06916.1"/>
    <property type="molecule type" value="Genomic_DNA"/>
</dbReference>
<reference evidence="2" key="1">
    <citation type="submission" date="2016-07" db="EMBL/GenBank/DDBJ databases">
        <title>Nontailed viruses are major unrecognized killers of bacteria in the ocean.</title>
        <authorList>
            <person name="Kauffman K."/>
            <person name="Hussain F."/>
            <person name="Yang J."/>
            <person name="Arevalo P."/>
            <person name="Brown J."/>
            <person name="Cutler M."/>
            <person name="Kelly L."/>
            <person name="Polz M.F."/>
        </authorList>
    </citation>
    <scope>NUCLEOTIDE SEQUENCE [LARGE SCALE GENOMIC DNA]</scope>
    <source>
        <strain evidence="2">10N.222.49.A5</strain>
    </source>
</reference>
<dbReference type="Proteomes" id="UP000235611">
    <property type="component" value="Unassembled WGS sequence"/>
</dbReference>
<accession>A0AAP8SVT1</accession>
<dbReference type="InterPro" id="IPR000015">
    <property type="entry name" value="Fimb_usher"/>
</dbReference>